<dbReference type="EMBL" id="FOAT01000012">
    <property type="protein sequence ID" value="SEL12694.1"/>
    <property type="molecule type" value="Genomic_DNA"/>
</dbReference>
<gene>
    <name evidence="1" type="ORF">SAMN05216469_11268</name>
</gene>
<protein>
    <submittedName>
        <fullName evidence="1">Uncharacterized protein</fullName>
    </submittedName>
</protein>
<evidence type="ECO:0000313" key="1">
    <source>
        <dbReference type="EMBL" id="SEL12694.1"/>
    </source>
</evidence>
<dbReference type="OrthoDB" id="2023587at2"/>
<dbReference type="AlphaFoldDB" id="A0A1H7MNG8"/>
<proteinExistence type="predicted"/>
<organism evidence="1 2">
    <name type="scientific">Ruminococcus albus</name>
    <dbReference type="NCBI Taxonomy" id="1264"/>
    <lineage>
        <taxon>Bacteria</taxon>
        <taxon>Bacillati</taxon>
        <taxon>Bacillota</taxon>
        <taxon>Clostridia</taxon>
        <taxon>Eubacteriales</taxon>
        <taxon>Oscillospiraceae</taxon>
        <taxon>Ruminococcus</taxon>
    </lineage>
</organism>
<dbReference type="RefSeq" id="WP_074834289.1">
    <property type="nucleotide sequence ID" value="NZ_FOAT01000012.1"/>
</dbReference>
<accession>A0A1H7MNG8</accession>
<sequence>MANENLATKEITQVDAAASVTAGAKVYIDNGGTFARANLDDVFKISDTFQTLRGNGSPHNGIFRGKDLTNVYTVAQMYSMVHSGNFDDLFIGDYFTVSLTTDIYTHFTGSTFDSGTTYYEASGTINERVWTATSDATPQSGKIYATKLTKTESVALMFAHFDYYYGIGDTALGTHHAVLVPRSTFATAASMNPTNTTVGAYANSDMHQITLPCYAKSLKTALDNHLLAHKSWLTTAINASAASAAGGDQTGAANAAAWSAVELQLMNENQLYGSSVWSSGAYDVGADAEKLAVFNFVNPVQFGRSTTWLRSIMSAAFFCTCNNSGLAGGNGASSASYVRPIILFG</sequence>
<evidence type="ECO:0000313" key="2">
    <source>
        <dbReference type="Proteomes" id="UP000186015"/>
    </source>
</evidence>
<name>A0A1H7MNG8_RUMAL</name>
<dbReference type="Proteomes" id="UP000186015">
    <property type="component" value="Unassembled WGS sequence"/>
</dbReference>
<reference evidence="1 2" key="1">
    <citation type="submission" date="2016-10" db="EMBL/GenBank/DDBJ databases">
        <authorList>
            <person name="de Groot N.N."/>
        </authorList>
    </citation>
    <scope>NUCLEOTIDE SEQUENCE [LARGE SCALE GENOMIC DNA]</scope>
    <source>
        <strain evidence="1 2">KH2T6</strain>
    </source>
</reference>